<dbReference type="InterPro" id="IPR025493">
    <property type="entry name" value="DUF4384"/>
</dbReference>
<dbReference type="GO" id="GO:0005737">
    <property type="term" value="C:cytoplasm"/>
    <property type="evidence" value="ECO:0007669"/>
    <property type="project" value="TreeGrafter"/>
</dbReference>
<comment type="caution">
    <text evidence="3">The sequence shown here is derived from an EMBL/GenBank/DDBJ whole genome shotgun (WGS) entry which is preliminary data.</text>
</comment>
<feature type="domain" description="Peptidase C14 caspase" evidence="1">
    <location>
        <begin position="52"/>
        <end position="312"/>
    </location>
</feature>
<dbReference type="InterPro" id="IPR050452">
    <property type="entry name" value="Metacaspase"/>
</dbReference>
<dbReference type="InterPro" id="IPR011189">
    <property type="entry name" value="UCP_caspase_lke"/>
</dbReference>
<dbReference type="EMBL" id="JAMZMM010000232">
    <property type="protein sequence ID" value="MCP2730711.1"/>
    <property type="molecule type" value="Genomic_DNA"/>
</dbReference>
<dbReference type="AlphaFoldDB" id="A0AAE3KPA7"/>
<dbReference type="InterPro" id="IPR006311">
    <property type="entry name" value="TAT_signal"/>
</dbReference>
<proteinExistence type="predicted"/>
<dbReference type="InterPro" id="IPR011600">
    <property type="entry name" value="Pept_C14_caspase"/>
</dbReference>
<keyword evidence="4" id="KW-1185">Reference proteome</keyword>
<dbReference type="PROSITE" id="PS51318">
    <property type="entry name" value="TAT"/>
    <property type="match status" value="1"/>
</dbReference>
<dbReference type="Pfam" id="PF14326">
    <property type="entry name" value="DUF4384"/>
    <property type="match status" value="1"/>
</dbReference>
<dbReference type="GO" id="GO:0006508">
    <property type="term" value="P:proteolysis"/>
    <property type="evidence" value="ECO:0007669"/>
    <property type="project" value="InterPro"/>
</dbReference>
<dbReference type="GO" id="GO:0004197">
    <property type="term" value="F:cysteine-type endopeptidase activity"/>
    <property type="evidence" value="ECO:0007669"/>
    <property type="project" value="InterPro"/>
</dbReference>
<reference evidence="3" key="1">
    <citation type="submission" date="2022-06" db="EMBL/GenBank/DDBJ databases">
        <title>New cyanobacteria of genus Symplocastrum in benthos of Lake Baikal.</title>
        <authorList>
            <person name="Sorokovikova E."/>
            <person name="Tikhonova I."/>
            <person name="Krasnopeev A."/>
            <person name="Evseev P."/>
            <person name="Gladkikh A."/>
            <person name="Belykh O."/>
        </authorList>
    </citation>
    <scope>NUCLEOTIDE SEQUENCE</scope>
    <source>
        <strain evidence="3">BBK-W-15</strain>
    </source>
</reference>
<dbReference type="Proteomes" id="UP001204953">
    <property type="component" value="Unassembled WGS sequence"/>
</dbReference>
<organism evidence="3 4">
    <name type="scientific">Limnofasciculus baicalensis BBK-W-15</name>
    <dbReference type="NCBI Taxonomy" id="2699891"/>
    <lineage>
        <taxon>Bacteria</taxon>
        <taxon>Bacillati</taxon>
        <taxon>Cyanobacteriota</taxon>
        <taxon>Cyanophyceae</taxon>
        <taxon>Coleofasciculales</taxon>
        <taxon>Coleofasciculaceae</taxon>
        <taxon>Limnofasciculus</taxon>
        <taxon>Limnofasciculus baicalensis</taxon>
    </lineage>
</organism>
<dbReference type="RefSeq" id="WP_254013465.1">
    <property type="nucleotide sequence ID" value="NZ_JAMZMM010000232.1"/>
</dbReference>
<gene>
    <name evidence="3" type="ORF">NJ959_19980</name>
</gene>
<dbReference type="PIRSF" id="PIRSF007398">
    <property type="entry name" value="Sll0148_caspase"/>
    <property type="match status" value="1"/>
</dbReference>
<evidence type="ECO:0000313" key="4">
    <source>
        <dbReference type="Proteomes" id="UP001204953"/>
    </source>
</evidence>
<evidence type="ECO:0000259" key="2">
    <source>
        <dbReference type="Pfam" id="PF14326"/>
    </source>
</evidence>
<accession>A0AAE3KPA7</accession>
<dbReference type="InterPro" id="IPR029030">
    <property type="entry name" value="Caspase-like_dom_sf"/>
</dbReference>
<evidence type="ECO:0000313" key="3">
    <source>
        <dbReference type="EMBL" id="MCP2730711.1"/>
    </source>
</evidence>
<dbReference type="PANTHER" id="PTHR48104">
    <property type="entry name" value="METACASPASE-4"/>
    <property type="match status" value="1"/>
</dbReference>
<evidence type="ECO:0000259" key="1">
    <source>
        <dbReference type="Pfam" id="PF00656"/>
    </source>
</evidence>
<name>A0AAE3KPA7_9CYAN</name>
<sequence>MGFNRRTFLQKAGFGIAALGASETLLSLLFDGSLAIPILDRYGQALAQPTQRKLALLVGINQYPQMTALGGCVTDVEMQRELLIHRFGFNDRDILTLTDSQATRRAIETGFMEHLVNQAKAGDVVVFHFSGYGSRVKRNPTSDPNNLEKWQNSFVPVDGIVPTNGVPANDLLAETLALLLLSIASSRVATILDTSHIDRVNILQGNLRVRSTSYPPAEATNSEELAFQEQLLAQISPGKPANLNIMPGLVFAAAGLSQLAMEAKWNGFTAGLFTYALTQYLWQAIPGTTVQITMSRTAQSINQLIGINQQPKLIGEKDLDSLFTDYILSNSNIGADGVITSVDSSGTTAQLWLGGLPATVLQYYGTNSLLELVNENTSQGVGVRDELKNNEQPTTNNQQLQIRTKVGLTATAEVIASNTISNYPLQVGQLVQEVVRIIPRNVTVTIALDAKLERIERVDATSAFASIHDVSSVVVAGEQSADYLFGKRRKEGSIEDILPNSSPGYGLFYIGGEPIRNTAGESGEAVKSAVSRLVPKLKTLLASKLLRLTANEGCSRLAIRADLEMIFPQEKTIAVRETRRGFLSRQPIDLASNSPELLSDVKMGKLPSLPIGSRIQFRLENYSERPIYFMLLGFQTGANAIAFYPHPPVSPLPRADNNLPVQDGAIAPGETMTIPDPAATFDWALAGLPGLWELQLICSPFPFNQAMAKLQEGIISTVKGERIDNLFNSLDVVQGILQDLHQGSGVSSDRIGTISDSYALDVKAWATLSFIYQVV</sequence>
<dbReference type="Gene3D" id="3.40.50.1460">
    <property type="match status" value="1"/>
</dbReference>
<feature type="domain" description="DUF4384" evidence="2">
    <location>
        <begin position="609"/>
        <end position="700"/>
    </location>
</feature>
<dbReference type="PANTHER" id="PTHR48104:SF30">
    <property type="entry name" value="METACASPASE-1"/>
    <property type="match status" value="1"/>
</dbReference>
<dbReference type="SUPFAM" id="SSF52129">
    <property type="entry name" value="Caspase-like"/>
    <property type="match status" value="1"/>
</dbReference>
<protein>
    <submittedName>
        <fullName evidence="3">Caspase family protein</fullName>
    </submittedName>
</protein>
<dbReference type="Pfam" id="PF00656">
    <property type="entry name" value="Peptidase_C14"/>
    <property type="match status" value="1"/>
</dbReference>